<dbReference type="GO" id="GO:0005634">
    <property type="term" value="C:nucleus"/>
    <property type="evidence" value="ECO:0007669"/>
    <property type="project" value="UniProtKB-SubCell"/>
</dbReference>
<dbReference type="PRINTS" id="PR00066">
    <property type="entry name" value="XRODRMPGMNTG"/>
</dbReference>
<dbReference type="PANTHER" id="PTHR16171">
    <property type="entry name" value="DNA REPAIR PROTEIN COMPLEMENTING XP-G CELLS-RELATED"/>
    <property type="match status" value="1"/>
</dbReference>
<dbReference type="PRINTS" id="PR00853">
    <property type="entry name" value="XPGRADSUPER"/>
</dbReference>
<dbReference type="InterPro" id="IPR006084">
    <property type="entry name" value="XPG/Rad2"/>
</dbReference>
<dbReference type="Pfam" id="PF00752">
    <property type="entry name" value="XPG_N"/>
    <property type="match status" value="1"/>
</dbReference>
<evidence type="ECO:0000256" key="5">
    <source>
        <dbReference type="ARBA" id="ARBA00022759"/>
    </source>
</evidence>
<dbReference type="GO" id="GO:0000724">
    <property type="term" value="P:double-strand break repair via homologous recombination"/>
    <property type="evidence" value="ECO:0000318"/>
    <property type="project" value="GO_Central"/>
</dbReference>
<keyword evidence="5" id="KW-0378">Hydrolase</keyword>
<dbReference type="STRING" id="10228.B3RTZ7"/>
<evidence type="ECO:0000256" key="2">
    <source>
        <dbReference type="ARBA" id="ARBA00004123"/>
    </source>
</evidence>
<dbReference type="InterPro" id="IPR008918">
    <property type="entry name" value="HhH2"/>
</dbReference>
<dbReference type="FunFam" id="3.40.50.1010:FF:000147">
    <property type="entry name" value="Predicted protein"/>
    <property type="match status" value="1"/>
</dbReference>
<dbReference type="InterPro" id="IPR019974">
    <property type="entry name" value="XPG_CS"/>
</dbReference>
<dbReference type="RefSeq" id="XP_002112255.1">
    <property type="nucleotide sequence ID" value="XM_002112219.1"/>
</dbReference>
<dbReference type="EMBL" id="DS985244">
    <property type="protein sequence ID" value="EDV26222.1"/>
    <property type="molecule type" value="Genomic_DNA"/>
</dbReference>
<dbReference type="PhylomeDB" id="B3RTZ7"/>
<keyword evidence="13" id="KW-1185">Reference proteome</keyword>
<dbReference type="GO" id="GO:0046872">
    <property type="term" value="F:metal ion binding"/>
    <property type="evidence" value="ECO:0007669"/>
    <property type="project" value="UniProtKB-KW"/>
</dbReference>
<evidence type="ECO:0000259" key="11">
    <source>
        <dbReference type="SMART" id="SM00485"/>
    </source>
</evidence>
<dbReference type="Proteomes" id="UP000009022">
    <property type="component" value="Unassembled WGS sequence"/>
</dbReference>
<name>B3RTZ7_TRIAD</name>
<keyword evidence="5" id="KW-0540">Nuclease</keyword>
<dbReference type="InParanoid" id="B3RTZ7"/>
<dbReference type="Pfam" id="PF00867">
    <property type="entry name" value="XPG_I"/>
    <property type="match status" value="1"/>
</dbReference>
<evidence type="ECO:0000256" key="1">
    <source>
        <dbReference type="ARBA" id="ARBA00001946"/>
    </source>
</evidence>
<accession>B3RTZ7</accession>
<dbReference type="InterPro" id="IPR029060">
    <property type="entry name" value="PIN-like_dom_sf"/>
</dbReference>
<protein>
    <recommendedName>
        <fullName evidence="14">XPG N-terminal domain-containing protein</fullName>
    </recommendedName>
</protein>
<evidence type="ECO:0000256" key="8">
    <source>
        <dbReference type="ARBA" id="ARBA00023204"/>
    </source>
</evidence>
<dbReference type="CDD" id="cd09868">
    <property type="entry name" value="PIN_XPG_RAD2"/>
    <property type="match status" value="1"/>
</dbReference>
<dbReference type="SMART" id="SM00484">
    <property type="entry name" value="XPGI"/>
    <property type="match status" value="1"/>
</dbReference>
<keyword evidence="6" id="KW-0227">DNA damage</keyword>
<organism evidence="12 13">
    <name type="scientific">Trichoplax adhaerens</name>
    <name type="common">Trichoplax reptans</name>
    <dbReference type="NCBI Taxonomy" id="10228"/>
    <lineage>
        <taxon>Eukaryota</taxon>
        <taxon>Metazoa</taxon>
        <taxon>Placozoa</taxon>
        <taxon>Uniplacotomia</taxon>
        <taxon>Trichoplacea</taxon>
        <taxon>Trichoplacidae</taxon>
        <taxon>Trichoplax</taxon>
    </lineage>
</organism>
<dbReference type="GeneID" id="6752960"/>
<dbReference type="PANTHER" id="PTHR16171:SF7">
    <property type="entry name" value="DNA REPAIR PROTEIN RAD2"/>
    <property type="match status" value="1"/>
</dbReference>
<dbReference type="SUPFAM" id="SSF88723">
    <property type="entry name" value="PIN domain-like"/>
    <property type="match status" value="1"/>
</dbReference>
<evidence type="ECO:0008006" key="14">
    <source>
        <dbReference type="Google" id="ProtNLM"/>
    </source>
</evidence>
<dbReference type="InterPro" id="IPR006086">
    <property type="entry name" value="XPG-I_dom"/>
</dbReference>
<dbReference type="HOGENOM" id="CLU_082853_0_0_1"/>
<comment type="cofactor">
    <cofactor evidence="1">
        <name>Mg(2+)</name>
        <dbReference type="ChEBI" id="CHEBI:18420"/>
    </cofactor>
</comment>
<dbReference type="GO" id="GO:0006289">
    <property type="term" value="P:nucleotide-excision repair"/>
    <property type="evidence" value="ECO:0007669"/>
    <property type="project" value="InterPro"/>
</dbReference>
<evidence type="ECO:0000256" key="3">
    <source>
        <dbReference type="ARBA" id="ARBA00005283"/>
    </source>
</evidence>
<dbReference type="CTD" id="6752960"/>
<dbReference type="SMART" id="SM00485">
    <property type="entry name" value="XPGN"/>
    <property type="match status" value="1"/>
</dbReference>
<comment type="subcellular location">
    <subcellularLocation>
        <location evidence="2">Nucleus</location>
    </subcellularLocation>
</comment>
<dbReference type="eggNOG" id="KOG2520">
    <property type="taxonomic scope" value="Eukaryota"/>
</dbReference>
<evidence type="ECO:0000256" key="4">
    <source>
        <dbReference type="ARBA" id="ARBA00022723"/>
    </source>
</evidence>
<gene>
    <name evidence="12" type="ORF">TRIADDRAFT_23638</name>
</gene>
<dbReference type="SMART" id="SM00279">
    <property type="entry name" value="HhH2"/>
    <property type="match status" value="1"/>
</dbReference>
<evidence type="ECO:0000256" key="6">
    <source>
        <dbReference type="ARBA" id="ARBA00022763"/>
    </source>
</evidence>
<evidence type="ECO:0000256" key="9">
    <source>
        <dbReference type="ARBA" id="ARBA00023242"/>
    </source>
</evidence>
<keyword evidence="4" id="KW-0479">Metal-binding</keyword>
<dbReference type="OrthoDB" id="2959108at2759"/>
<dbReference type="GO" id="GO:0017108">
    <property type="term" value="F:5'-flap endonuclease activity"/>
    <property type="evidence" value="ECO:0000318"/>
    <property type="project" value="GO_Central"/>
</dbReference>
<dbReference type="OMA" id="KESADCK"/>
<evidence type="ECO:0000313" key="12">
    <source>
        <dbReference type="EMBL" id="EDV26222.1"/>
    </source>
</evidence>
<evidence type="ECO:0000259" key="10">
    <source>
        <dbReference type="SMART" id="SM00484"/>
    </source>
</evidence>
<comment type="similarity">
    <text evidence="3">Belongs to the XPG/RAD2 endonuclease family. XPG subfamily.</text>
</comment>
<dbReference type="InterPro" id="IPR006085">
    <property type="entry name" value="XPG_DNA_repair_N"/>
</dbReference>
<keyword evidence="8" id="KW-0234">DNA repair</keyword>
<dbReference type="FunFam" id="1.10.150.20:FF:000180">
    <property type="entry name" value="DNA repair enzyme"/>
    <property type="match status" value="1"/>
</dbReference>
<dbReference type="GO" id="GO:0003697">
    <property type="term" value="F:single-stranded DNA binding"/>
    <property type="evidence" value="ECO:0007669"/>
    <property type="project" value="InterPro"/>
</dbReference>
<dbReference type="InterPro" id="IPR001044">
    <property type="entry name" value="XPG/Rad2_eukaryotes"/>
</dbReference>
<feature type="domain" description="XPG N-terminal" evidence="11">
    <location>
        <begin position="1"/>
        <end position="98"/>
    </location>
</feature>
<evidence type="ECO:0000313" key="13">
    <source>
        <dbReference type="Proteomes" id="UP000009022"/>
    </source>
</evidence>
<reference evidence="12 13" key="1">
    <citation type="journal article" date="2008" name="Nature">
        <title>The Trichoplax genome and the nature of placozoans.</title>
        <authorList>
            <person name="Srivastava M."/>
            <person name="Begovic E."/>
            <person name="Chapman J."/>
            <person name="Putnam N.H."/>
            <person name="Hellsten U."/>
            <person name="Kawashima T."/>
            <person name="Kuo A."/>
            <person name="Mitros T."/>
            <person name="Salamov A."/>
            <person name="Carpenter M.L."/>
            <person name="Signorovitch A.Y."/>
            <person name="Moreno M.A."/>
            <person name="Kamm K."/>
            <person name="Grimwood J."/>
            <person name="Schmutz J."/>
            <person name="Shapiro H."/>
            <person name="Grigoriev I.V."/>
            <person name="Buss L.W."/>
            <person name="Schierwater B."/>
            <person name="Dellaporta S.L."/>
            <person name="Rokhsar D.S."/>
        </authorList>
    </citation>
    <scope>NUCLEOTIDE SEQUENCE [LARGE SCALE GENOMIC DNA]</scope>
    <source>
        <strain evidence="12 13">Grell-BS-1999</strain>
    </source>
</reference>
<dbReference type="Gene3D" id="1.10.150.20">
    <property type="entry name" value="5' to 3' exonuclease, C-terminal subdomain"/>
    <property type="match status" value="1"/>
</dbReference>
<dbReference type="PROSITE" id="PS00841">
    <property type="entry name" value="XPG_1"/>
    <property type="match status" value="1"/>
</dbReference>
<dbReference type="Gene3D" id="3.40.50.1010">
    <property type="entry name" value="5'-nuclease"/>
    <property type="match status" value="1"/>
</dbReference>
<keyword evidence="5" id="KW-0255">Endonuclease</keyword>
<proteinExistence type="inferred from homology"/>
<feature type="domain" description="XPG-I" evidence="10">
    <location>
        <begin position="132"/>
        <end position="201"/>
    </location>
</feature>
<evidence type="ECO:0000256" key="7">
    <source>
        <dbReference type="ARBA" id="ARBA00022842"/>
    </source>
</evidence>
<keyword evidence="7" id="KW-0460">Magnesium</keyword>
<dbReference type="AlphaFoldDB" id="B3RTZ7"/>
<keyword evidence="9" id="KW-0539">Nucleus</keyword>
<dbReference type="KEGG" id="tad:TRIADDRAFT_23638"/>
<sequence>MGVKGLWKLLESAGQPITLESLENKILAVDISLWLNESLRGMRDHQGSLIENAHLLGLFYRLCKLLFFKIRPVFVFDGGVPLLKKQTISKLVDVQRSLEEQQTSLIQEHKRQERMAASVSNEMYSECQELLSLFGIPYIVSPMEAEAQCAVLDFTNQTDGTITDDSDIFLFGGRNIYRYVFRESKLAEFYDSQRIQRLMGLDRKKMITLAYLLGSDYTDGIKNVGIVMAMELLSTFGDDLTGLQKIK</sequence>